<gene>
    <name evidence="5" type="ORF">CRHIZ90672A_00017337</name>
</gene>
<dbReference type="AlphaFoldDB" id="A0A9N9W070"/>
<name>A0A9N9W070_9HYPO</name>
<dbReference type="Proteomes" id="UP000696573">
    <property type="component" value="Unassembled WGS sequence"/>
</dbReference>
<evidence type="ECO:0000256" key="1">
    <source>
        <dbReference type="ARBA" id="ARBA00005995"/>
    </source>
</evidence>
<comment type="catalytic activity">
    <reaction evidence="3">
        <text>a secondary aliphatic amine + O2 + H2O = a primary amine + an aldehyde + H2O2</text>
        <dbReference type="Rhea" id="RHEA:26414"/>
        <dbReference type="ChEBI" id="CHEBI:15377"/>
        <dbReference type="ChEBI" id="CHEBI:15379"/>
        <dbReference type="ChEBI" id="CHEBI:16240"/>
        <dbReference type="ChEBI" id="CHEBI:17478"/>
        <dbReference type="ChEBI" id="CHEBI:58855"/>
        <dbReference type="ChEBI" id="CHEBI:65296"/>
        <dbReference type="EC" id="1.4.3.4"/>
    </reaction>
</comment>
<dbReference type="Pfam" id="PF13450">
    <property type="entry name" value="NAD_binding_8"/>
    <property type="match status" value="1"/>
</dbReference>
<dbReference type="Pfam" id="PF01593">
    <property type="entry name" value="Amino_oxidase"/>
    <property type="match status" value="1"/>
</dbReference>
<reference evidence="5" key="1">
    <citation type="submission" date="2021-10" db="EMBL/GenBank/DDBJ databases">
        <authorList>
            <person name="Piombo E."/>
        </authorList>
    </citation>
    <scope>NUCLEOTIDE SEQUENCE</scope>
</reference>
<evidence type="ECO:0000313" key="5">
    <source>
        <dbReference type="EMBL" id="CAH0035137.1"/>
    </source>
</evidence>
<dbReference type="SUPFAM" id="SSF54373">
    <property type="entry name" value="FAD-linked reductases, C-terminal domain"/>
    <property type="match status" value="1"/>
</dbReference>
<dbReference type="GO" id="GO:0097621">
    <property type="term" value="F:monoamine oxidase activity"/>
    <property type="evidence" value="ECO:0007669"/>
    <property type="project" value="UniProtKB-EC"/>
</dbReference>
<evidence type="ECO:0000256" key="3">
    <source>
        <dbReference type="ARBA" id="ARBA00048448"/>
    </source>
</evidence>
<protein>
    <recommendedName>
        <fullName evidence="2">monoamine oxidase</fullName>
        <ecNumber evidence="2">1.4.3.4</ecNumber>
    </recommendedName>
</protein>
<dbReference type="EMBL" id="CABFNQ020000752">
    <property type="protein sequence ID" value="CAH0035137.1"/>
    <property type="molecule type" value="Genomic_DNA"/>
</dbReference>
<proteinExistence type="inferred from homology"/>
<sequence>MFDVVVVGAGLSGLQASYHAQRAGLSVVIIEARDRVGGRVCTVPIASNRGVVDLGAAWFDQETQPRVTEYFSIEDRENMAMICDHVEAELLKTGIGGIQEDAVSVDDYVRKMGANDKTAKMASFWTRAFHGLESTQVPMGCNLIARGIASLIGESKILLSEPVTSIKNEKTHVATMSASGKVTKGRKCIVSNPSVLLADIVFTPSLPASYRDLSTRMTLGHFYKSIVCYDRPWWREEGYNGSCVSYIGPINIVRDSSMPEKGFYALTCLMTGADGQSWSRLAPHDRRHAILTHFAAIFNVGDDSTIWQPMGFFDKIWQYKKYSGGALSPVPRLGCLANIAPIYKSPVGNLYFVGTEYSDDWRNHMEYALISGEKGAREVIQALRQGRLN</sequence>
<dbReference type="Gene3D" id="3.50.50.60">
    <property type="entry name" value="FAD/NAD(P)-binding domain"/>
    <property type="match status" value="2"/>
</dbReference>
<evidence type="ECO:0000256" key="2">
    <source>
        <dbReference type="ARBA" id="ARBA00012804"/>
    </source>
</evidence>
<dbReference type="InterPro" id="IPR050703">
    <property type="entry name" value="Flavin_MAO"/>
</dbReference>
<dbReference type="EC" id="1.4.3.4" evidence="2"/>
<dbReference type="InterPro" id="IPR002937">
    <property type="entry name" value="Amino_oxidase"/>
</dbReference>
<dbReference type="PANTHER" id="PTHR43563">
    <property type="entry name" value="AMINE OXIDASE"/>
    <property type="match status" value="1"/>
</dbReference>
<dbReference type="PANTHER" id="PTHR43563:SF14">
    <property type="entry name" value="AMINE OXIDASE"/>
    <property type="match status" value="1"/>
</dbReference>
<dbReference type="OrthoDB" id="5046242at2759"/>
<evidence type="ECO:0000259" key="4">
    <source>
        <dbReference type="Pfam" id="PF01593"/>
    </source>
</evidence>
<evidence type="ECO:0000313" key="6">
    <source>
        <dbReference type="Proteomes" id="UP000696573"/>
    </source>
</evidence>
<keyword evidence="6" id="KW-1185">Reference proteome</keyword>
<dbReference type="SUPFAM" id="SSF51905">
    <property type="entry name" value="FAD/NAD(P)-binding domain"/>
    <property type="match status" value="1"/>
</dbReference>
<comment type="similarity">
    <text evidence="1">Belongs to the flavin monoamine oxidase family.</text>
</comment>
<feature type="domain" description="Amine oxidase" evidence="4">
    <location>
        <begin position="119"/>
        <end position="380"/>
    </location>
</feature>
<dbReference type="InterPro" id="IPR036188">
    <property type="entry name" value="FAD/NAD-bd_sf"/>
</dbReference>
<accession>A0A9N9W070</accession>
<comment type="caution">
    <text evidence="5">The sequence shown here is derived from an EMBL/GenBank/DDBJ whole genome shotgun (WGS) entry which is preliminary data.</text>
</comment>
<organism evidence="5 6">
    <name type="scientific">Clonostachys rhizophaga</name>
    <dbReference type="NCBI Taxonomy" id="160324"/>
    <lineage>
        <taxon>Eukaryota</taxon>
        <taxon>Fungi</taxon>
        <taxon>Dikarya</taxon>
        <taxon>Ascomycota</taxon>
        <taxon>Pezizomycotina</taxon>
        <taxon>Sordariomycetes</taxon>
        <taxon>Hypocreomycetidae</taxon>
        <taxon>Hypocreales</taxon>
        <taxon>Bionectriaceae</taxon>
        <taxon>Clonostachys</taxon>
    </lineage>
</organism>